<dbReference type="Proteomes" id="UP000256690">
    <property type="component" value="Unassembled WGS sequence"/>
</dbReference>
<evidence type="ECO:0008006" key="4">
    <source>
        <dbReference type="Google" id="ProtNLM"/>
    </source>
</evidence>
<sequence length="483" mass="53940">MSLPSKTIKGTVAIVGGGPAGLIAAWALVNDGYDVTVFEKHDQLTLARHATLTQDSHTSTFDIPMRPFSTGYDANLLQLLNHLKVKTQIHRFLYTFWTTHNTNFEPKRYFSFFSNFHRILPCLLLNKLILNVLVFVWYIWFTLCVFLIPPRARGVNNNQTKTETETEPETLAQYARRIHLPDVFLDWYLLPLFASLLAWSHADLRACPAVYIADYRKRTLGAHHRTIADMRGFQDLLVAGIKRKLSAEVFSVHSQTRGGIRKVCVLSGRVGGRRHKHIRSPRSRFFDHVVVATDAKQAGRLCPPIRGITDILNEGRVCVTVATAALEECYPRRSEPLGLVTLADPAGGYVTRLTYTTGPVEVPGVNVTVRPFSGTRINQLALGKERKVMEVFLTRPLPTAKSHDLLLDVFSRDDRTQPIVTGQSGKKEKAQAHWKNGDGGIWLAGGYAFAGLPLFEACVRSGLEAAEGIGATIPFEIVRRTPF</sequence>
<feature type="transmembrane region" description="Helical" evidence="1">
    <location>
        <begin position="128"/>
        <end position="148"/>
    </location>
</feature>
<dbReference type="STRING" id="1810919.A0A3D8R4C3"/>
<keyword evidence="1" id="KW-0472">Membrane</keyword>
<dbReference type="RefSeq" id="XP_026600615.1">
    <property type="nucleotide sequence ID" value="XM_026750602.1"/>
</dbReference>
<evidence type="ECO:0000313" key="2">
    <source>
        <dbReference type="EMBL" id="RDW68826.1"/>
    </source>
</evidence>
<dbReference type="Gene3D" id="1.10.405.20">
    <property type="match status" value="1"/>
</dbReference>
<comment type="caution">
    <text evidence="2">The sequence shown here is derived from an EMBL/GenBank/DDBJ whole genome shotgun (WGS) entry which is preliminary data.</text>
</comment>
<protein>
    <recommendedName>
        <fullName evidence="4">Amine oxidase domain-containing protein</fullName>
    </recommendedName>
</protein>
<dbReference type="PANTHER" id="PTHR42923:SF42">
    <property type="entry name" value="AMINE OXIDASE DOMAIN-CONTAINING PROTEIN"/>
    <property type="match status" value="1"/>
</dbReference>
<dbReference type="EMBL" id="PVWQ01000011">
    <property type="protein sequence ID" value="RDW68826.1"/>
    <property type="molecule type" value="Genomic_DNA"/>
</dbReference>
<dbReference type="PANTHER" id="PTHR42923">
    <property type="entry name" value="PROTOPORPHYRINOGEN OXIDASE"/>
    <property type="match status" value="1"/>
</dbReference>
<name>A0A3D8R4C3_9EURO</name>
<evidence type="ECO:0000313" key="3">
    <source>
        <dbReference type="Proteomes" id="UP000256690"/>
    </source>
</evidence>
<accession>A0A3D8R4C3</accession>
<organism evidence="2 3">
    <name type="scientific">Aspergillus mulundensis</name>
    <dbReference type="NCBI Taxonomy" id="1810919"/>
    <lineage>
        <taxon>Eukaryota</taxon>
        <taxon>Fungi</taxon>
        <taxon>Dikarya</taxon>
        <taxon>Ascomycota</taxon>
        <taxon>Pezizomycotina</taxon>
        <taxon>Eurotiomycetes</taxon>
        <taxon>Eurotiomycetidae</taxon>
        <taxon>Eurotiales</taxon>
        <taxon>Aspergillaceae</taxon>
        <taxon>Aspergillus</taxon>
        <taxon>Aspergillus subgen. Nidulantes</taxon>
    </lineage>
</organism>
<dbReference type="GeneID" id="38118956"/>
<keyword evidence="1" id="KW-0812">Transmembrane</keyword>
<dbReference type="Gene3D" id="3.50.50.60">
    <property type="entry name" value="FAD/NAD(P)-binding domain"/>
    <property type="match status" value="1"/>
</dbReference>
<dbReference type="Pfam" id="PF13450">
    <property type="entry name" value="NAD_binding_8"/>
    <property type="match status" value="1"/>
</dbReference>
<evidence type="ECO:0000256" key="1">
    <source>
        <dbReference type="SAM" id="Phobius"/>
    </source>
</evidence>
<dbReference type="GO" id="GO:0016491">
    <property type="term" value="F:oxidoreductase activity"/>
    <property type="evidence" value="ECO:0007669"/>
    <property type="project" value="TreeGrafter"/>
</dbReference>
<dbReference type="InterPro" id="IPR036188">
    <property type="entry name" value="FAD/NAD-bd_sf"/>
</dbReference>
<proteinExistence type="predicted"/>
<reference evidence="2 3" key="1">
    <citation type="journal article" date="2018" name="IMA Fungus">
        <title>IMA Genome-F 9: Draft genome sequence of Annulohypoxylon stygium, Aspergillus mulundensis, Berkeleyomyces basicola (syn. Thielaviopsis basicola), Ceratocystis smalleyi, two Cercospora beticola strains, Coleophoma cylindrospora, Fusarium fracticaudum, Phialophora cf. hyalina, and Morchella septimelata.</title>
        <authorList>
            <person name="Wingfield B.D."/>
            <person name="Bills G.F."/>
            <person name="Dong Y."/>
            <person name="Huang W."/>
            <person name="Nel W.J."/>
            <person name="Swalarsk-Parry B.S."/>
            <person name="Vaghefi N."/>
            <person name="Wilken P.M."/>
            <person name="An Z."/>
            <person name="de Beer Z.W."/>
            <person name="De Vos L."/>
            <person name="Chen L."/>
            <person name="Duong T.A."/>
            <person name="Gao Y."/>
            <person name="Hammerbacher A."/>
            <person name="Kikkert J.R."/>
            <person name="Li Y."/>
            <person name="Li H."/>
            <person name="Li K."/>
            <person name="Li Q."/>
            <person name="Liu X."/>
            <person name="Ma X."/>
            <person name="Naidoo K."/>
            <person name="Pethybridge S.J."/>
            <person name="Sun J."/>
            <person name="Steenkamp E.T."/>
            <person name="van der Nest M.A."/>
            <person name="van Wyk S."/>
            <person name="Wingfield M.J."/>
            <person name="Xiong C."/>
            <person name="Yue Q."/>
            <person name="Zhang X."/>
        </authorList>
    </citation>
    <scope>NUCLEOTIDE SEQUENCE [LARGE SCALE GENOMIC DNA]</scope>
    <source>
        <strain evidence="2 3">DSM 5745</strain>
    </source>
</reference>
<keyword evidence="3" id="KW-1185">Reference proteome</keyword>
<dbReference type="AlphaFoldDB" id="A0A3D8R4C3"/>
<dbReference type="SUPFAM" id="SSF51905">
    <property type="entry name" value="FAD/NAD(P)-binding domain"/>
    <property type="match status" value="1"/>
</dbReference>
<dbReference type="InterPro" id="IPR050464">
    <property type="entry name" value="Zeta_carotene_desat/Oxidored"/>
</dbReference>
<feature type="transmembrane region" description="Helical" evidence="1">
    <location>
        <begin position="12"/>
        <end position="29"/>
    </location>
</feature>
<keyword evidence="1" id="KW-1133">Transmembrane helix</keyword>
<gene>
    <name evidence="2" type="ORF">DSM5745_08586</name>
</gene>
<dbReference type="OrthoDB" id="5977668at2759"/>
<dbReference type="PRINTS" id="PR00419">
    <property type="entry name" value="ADXRDTASE"/>
</dbReference>